<dbReference type="InterPro" id="IPR046720">
    <property type="entry name" value="DUF6612"/>
</dbReference>
<name>A0A268RWL8_SHOCL</name>
<accession>A0A268RWL8</accession>
<dbReference type="PROSITE" id="PS51257">
    <property type="entry name" value="PROKAR_LIPOPROTEIN"/>
    <property type="match status" value="1"/>
</dbReference>
<comment type="caution">
    <text evidence="3">The sequence shown here is derived from an EMBL/GenBank/DDBJ whole genome shotgun (WGS) entry which is preliminary data.</text>
</comment>
<feature type="region of interest" description="Disordered" evidence="1">
    <location>
        <begin position="254"/>
        <end position="279"/>
    </location>
</feature>
<feature type="compositionally biased region" description="Acidic residues" evidence="1">
    <location>
        <begin position="267"/>
        <end position="279"/>
    </location>
</feature>
<feature type="signal peptide" evidence="2">
    <location>
        <begin position="1"/>
        <end position="20"/>
    </location>
</feature>
<evidence type="ECO:0000313" key="4">
    <source>
        <dbReference type="Proteomes" id="UP000216133"/>
    </source>
</evidence>
<evidence type="ECO:0000256" key="2">
    <source>
        <dbReference type="SAM" id="SignalP"/>
    </source>
</evidence>
<evidence type="ECO:0008006" key="5">
    <source>
        <dbReference type="Google" id="ProtNLM"/>
    </source>
</evidence>
<evidence type="ECO:0000256" key="1">
    <source>
        <dbReference type="SAM" id="MobiDB-lite"/>
    </source>
</evidence>
<proteinExistence type="predicted"/>
<dbReference type="Proteomes" id="UP000216133">
    <property type="component" value="Unassembled WGS sequence"/>
</dbReference>
<evidence type="ECO:0000313" key="3">
    <source>
        <dbReference type="EMBL" id="PAF24653.1"/>
    </source>
</evidence>
<sequence length="279" mass="31022">MKKYGLAVVSVLISAGALTACGDNATGEEIEQLLTDSNEAMGNLNSYAVETAMHSDDFENNAILQLTRDPVALTNEHRQPDAVSGETDVNREFIEDGIYYYEEPNIGEWIKFDAEEAGITGAESLRPAEAQLDMLKQYSGQLELNDKGDDYILSASGTEDEELKELALEMAGGQQAKEMGLEVTDFDIEIVIDKSSLLQKEATMTLGFQMPNQQENEEEADMQTQSLTTTYSQFNEVEDIHVPEDVVNEAIDIEEAQERMEQQQAELEQEAQPNEDSEE</sequence>
<dbReference type="Gene3D" id="2.50.20.20">
    <property type="match status" value="1"/>
</dbReference>
<dbReference type="EMBL" id="NPBS01000101">
    <property type="protein sequence ID" value="PAF24653.1"/>
    <property type="molecule type" value="Genomic_DNA"/>
</dbReference>
<gene>
    <name evidence="3" type="ORF">CHH61_17770</name>
</gene>
<dbReference type="AlphaFoldDB" id="A0A268RWL8"/>
<organism evidence="3 4">
    <name type="scientific">Shouchella clausii</name>
    <name type="common">Alkalihalobacillus clausii</name>
    <dbReference type="NCBI Taxonomy" id="79880"/>
    <lineage>
        <taxon>Bacteria</taxon>
        <taxon>Bacillati</taxon>
        <taxon>Bacillota</taxon>
        <taxon>Bacilli</taxon>
        <taxon>Bacillales</taxon>
        <taxon>Bacillaceae</taxon>
        <taxon>Shouchella</taxon>
    </lineage>
</organism>
<dbReference type="Pfam" id="PF20316">
    <property type="entry name" value="DUF6612"/>
    <property type="match status" value="1"/>
</dbReference>
<keyword evidence="2" id="KW-0732">Signal</keyword>
<reference evidence="3 4" key="1">
    <citation type="submission" date="2017-07" db="EMBL/GenBank/DDBJ databases">
        <title>Isolation and whole genome analysis of endospore-forming bacteria from heroin.</title>
        <authorList>
            <person name="Kalinowski J."/>
            <person name="Ahrens B."/>
            <person name="Al-Dilaimi A."/>
            <person name="Winkler A."/>
            <person name="Wibberg D."/>
            <person name="Schleenbecker U."/>
            <person name="Ruckert C."/>
            <person name="Wolfel R."/>
            <person name="Grass G."/>
        </authorList>
    </citation>
    <scope>NUCLEOTIDE SEQUENCE [LARGE SCALE GENOMIC DNA]</scope>
    <source>
        <strain evidence="3 4">7523-2</strain>
    </source>
</reference>
<feature type="chain" id="PRO_5039551500" description="Lipoprotein" evidence="2">
    <location>
        <begin position="21"/>
        <end position="279"/>
    </location>
</feature>
<dbReference type="RefSeq" id="WP_095239227.1">
    <property type="nucleotide sequence ID" value="NZ_CP155469.1"/>
</dbReference>
<protein>
    <recommendedName>
        <fullName evidence="5">Lipoprotein</fullName>
    </recommendedName>
</protein>